<reference evidence="8" key="1">
    <citation type="submission" date="2023-07" db="EMBL/GenBank/DDBJ databases">
        <authorList>
            <consortium name="CYATHOMIX"/>
        </authorList>
    </citation>
    <scope>NUCLEOTIDE SEQUENCE</scope>
    <source>
        <strain evidence="8">N/A</strain>
    </source>
</reference>
<dbReference type="InterPro" id="IPR050895">
    <property type="entry name" value="XK-related_scramblase"/>
</dbReference>
<keyword evidence="4 7" id="KW-0812">Transmembrane</keyword>
<evidence type="ECO:0000256" key="3">
    <source>
        <dbReference type="ARBA" id="ARBA00022475"/>
    </source>
</evidence>
<evidence type="ECO:0000313" key="8">
    <source>
        <dbReference type="EMBL" id="CAJ0609136.1"/>
    </source>
</evidence>
<comment type="similarity">
    <text evidence="2 7">Belongs to the XK family.</text>
</comment>
<comment type="caution">
    <text evidence="8">The sequence shown here is derived from an EMBL/GenBank/DDBJ whole genome shotgun (WGS) entry which is preliminary data.</text>
</comment>
<dbReference type="PANTHER" id="PTHR16024:SF6">
    <property type="entry name" value="XK-RELATED PROTEIN"/>
    <property type="match status" value="1"/>
</dbReference>
<keyword evidence="6 7" id="KW-0472">Membrane</keyword>
<evidence type="ECO:0000256" key="1">
    <source>
        <dbReference type="ARBA" id="ARBA00004651"/>
    </source>
</evidence>
<evidence type="ECO:0000256" key="6">
    <source>
        <dbReference type="ARBA" id="ARBA00023136"/>
    </source>
</evidence>
<keyword evidence="9" id="KW-1185">Reference proteome</keyword>
<dbReference type="EMBL" id="CATQJL010000326">
    <property type="protein sequence ID" value="CAJ0609136.1"/>
    <property type="molecule type" value="Genomic_DNA"/>
</dbReference>
<evidence type="ECO:0000256" key="5">
    <source>
        <dbReference type="ARBA" id="ARBA00022989"/>
    </source>
</evidence>
<organism evidence="8 9">
    <name type="scientific">Cylicocyclus nassatus</name>
    <name type="common">Nematode worm</name>
    <dbReference type="NCBI Taxonomy" id="53992"/>
    <lineage>
        <taxon>Eukaryota</taxon>
        <taxon>Metazoa</taxon>
        <taxon>Ecdysozoa</taxon>
        <taxon>Nematoda</taxon>
        <taxon>Chromadorea</taxon>
        <taxon>Rhabditida</taxon>
        <taxon>Rhabditina</taxon>
        <taxon>Rhabditomorpha</taxon>
        <taxon>Strongyloidea</taxon>
        <taxon>Strongylidae</taxon>
        <taxon>Cylicocyclus</taxon>
    </lineage>
</organism>
<feature type="transmembrane region" description="Helical" evidence="7">
    <location>
        <begin position="43"/>
        <end position="68"/>
    </location>
</feature>
<keyword evidence="3" id="KW-1003">Cell membrane</keyword>
<dbReference type="PANTHER" id="PTHR16024">
    <property type="entry name" value="XK-RELATED PROTEIN"/>
    <property type="match status" value="1"/>
</dbReference>
<dbReference type="GO" id="GO:1902742">
    <property type="term" value="P:apoptotic process involved in development"/>
    <property type="evidence" value="ECO:0007669"/>
    <property type="project" value="TreeGrafter"/>
</dbReference>
<proteinExistence type="inferred from homology"/>
<evidence type="ECO:0000313" key="9">
    <source>
        <dbReference type="Proteomes" id="UP001176961"/>
    </source>
</evidence>
<dbReference type="InterPro" id="IPR018629">
    <property type="entry name" value="XK-rel"/>
</dbReference>
<feature type="transmembrane region" description="Helical" evidence="7">
    <location>
        <begin position="127"/>
        <end position="145"/>
    </location>
</feature>
<feature type="transmembrane region" description="Helical" evidence="7">
    <location>
        <begin position="220"/>
        <end position="241"/>
    </location>
</feature>
<accession>A0AA36HE90</accession>
<protein>
    <recommendedName>
        <fullName evidence="7">XK-related protein</fullName>
    </recommendedName>
</protein>
<evidence type="ECO:0000256" key="7">
    <source>
        <dbReference type="RuleBase" id="RU910716"/>
    </source>
</evidence>
<dbReference type="GO" id="GO:0005886">
    <property type="term" value="C:plasma membrane"/>
    <property type="evidence" value="ECO:0007669"/>
    <property type="project" value="UniProtKB-SubCell"/>
</dbReference>
<feature type="transmembrane region" description="Helical" evidence="7">
    <location>
        <begin position="74"/>
        <end position="100"/>
    </location>
</feature>
<evidence type="ECO:0000256" key="2">
    <source>
        <dbReference type="ARBA" id="ARBA00008789"/>
    </source>
</evidence>
<keyword evidence="5 7" id="KW-1133">Transmembrane helix</keyword>
<dbReference type="GO" id="GO:0043652">
    <property type="term" value="P:engulfment of apoptotic cell"/>
    <property type="evidence" value="ECO:0007669"/>
    <property type="project" value="TreeGrafter"/>
</dbReference>
<dbReference type="Proteomes" id="UP001176961">
    <property type="component" value="Unassembled WGS sequence"/>
</dbReference>
<comment type="subcellular location">
    <subcellularLocation>
        <location evidence="1">Cell membrane</location>
        <topology evidence="1">Multi-pass membrane protein</topology>
    </subcellularLocation>
    <subcellularLocation>
        <location evidence="7">Membrane</location>
        <topology evidence="7">Multi-pass membrane protein</topology>
    </subcellularLocation>
</comment>
<name>A0AA36HE90_CYLNA</name>
<gene>
    <name evidence="8" type="ORF">CYNAS_LOCUS21119</name>
</gene>
<evidence type="ECO:0000256" key="4">
    <source>
        <dbReference type="ARBA" id="ARBA00022692"/>
    </source>
</evidence>
<dbReference type="Pfam" id="PF09815">
    <property type="entry name" value="XK-related"/>
    <property type="match status" value="1"/>
</dbReference>
<sequence length="322" mass="37905">MYEKHPAKLIYLTENGYAFDQEDAGVAEEHLDRIPRQLFVRRFDLFCFCFAMATYCFDIISDIVTAVFHYYGDRVVACLFILLLSIVPSIVLNAVSFAWICDDNQNKAKVAKSQRDRASEEDRTESYIYHAVICLLQIGPLWWYYKALVHGLRFRMESDPTKRRKHFCRMIEAERDATLLRFFEGFLESAPQLIVQGNILSEYLWWHFNETNSILSLPNWVYVQLVSMMLSLLSVCWSISIQHRSLRMVRPDKVNMHPHESILQLIWRFSTVSSRFLVIVLSVYSYEFKVIPPLFLHFLISLAHIKALQWYSGEKYSLILNN</sequence>
<dbReference type="GO" id="GO:0070782">
    <property type="term" value="P:phosphatidylserine exposure on apoptotic cell surface"/>
    <property type="evidence" value="ECO:0007669"/>
    <property type="project" value="TreeGrafter"/>
</dbReference>
<dbReference type="AlphaFoldDB" id="A0AA36HE90"/>